<evidence type="ECO:0000313" key="7">
    <source>
        <dbReference type="Proteomes" id="UP001497525"/>
    </source>
</evidence>
<feature type="compositionally biased region" description="Basic and acidic residues" evidence="4">
    <location>
        <begin position="2569"/>
        <end position="2582"/>
    </location>
</feature>
<evidence type="ECO:0000256" key="4">
    <source>
        <dbReference type="SAM" id="MobiDB-lite"/>
    </source>
</evidence>
<feature type="compositionally biased region" description="Polar residues" evidence="4">
    <location>
        <begin position="685"/>
        <end position="702"/>
    </location>
</feature>
<dbReference type="InterPro" id="IPR043151">
    <property type="entry name" value="BAH_sf"/>
</dbReference>
<feature type="compositionally biased region" description="Low complexity" evidence="4">
    <location>
        <begin position="2663"/>
        <end position="2677"/>
    </location>
</feature>
<feature type="region of interest" description="Disordered" evidence="4">
    <location>
        <begin position="577"/>
        <end position="644"/>
    </location>
</feature>
<feature type="compositionally biased region" description="Low complexity" evidence="4">
    <location>
        <begin position="2881"/>
        <end position="2891"/>
    </location>
</feature>
<feature type="region of interest" description="Disordered" evidence="4">
    <location>
        <begin position="947"/>
        <end position="1000"/>
    </location>
</feature>
<feature type="compositionally biased region" description="Basic residues" evidence="4">
    <location>
        <begin position="957"/>
        <end position="966"/>
    </location>
</feature>
<feature type="compositionally biased region" description="Low complexity" evidence="4">
    <location>
        <begin position="2050"/>
        <end position="2063"/>
    </location>
</feature>
<evidence type="ECO:0000256" key="1">
    <source>
        <dbReference type="ARBA" id="ARBA00022723"/>
    </source>
</evidence>
<feature type="compositionally biased region" description="Polar residues" evidence="4">
    <location>
        <begin position="369"/>
        <end position="402"/>
    </location>
</feature>
<dbReference type="Gene3D" id="3.30.40.10">
    <property type="entry name" value="Zinc/RING finger domain, C3HC4 (zinc finger)"/>
    <property type="match status" value="1"/>
</dbReference>
<feature type="compositionally biased region" description="Polar residues" evidence="4">
    <location>
        <begin position="2527"/>
        <end position="2550"/>
    </location>
</feature>
<feature type="region of interest" description="Disordered" evidence="4">
    <location>
        <begin position="1972"/>
        <end position="2290"/>
    </location>
</feature>
<feature type="compositionally biased region" description="Low complexity" evidence="4">
    <location>
        <begin position="2848"/>
        <end position="2857"/>
    </location>
</feature>
<dbReference type="InterPro" id="IPR011011">
    <property type="entry name" value="Znf_FYVE_PHD"/>
</dbReference>
<feature type="region of interest" description="Disordered" evidence="4">
    <location>
        <begin position="1146"/>
        <end position="1228"/>
    </location>
</feature>
<dbReference type="InterPro" id="IPR001965">
    <property type="entry name" value="Znf_PHD"/>
</dbReference>
<feature type="compositionally biased region" description="Polar residues" evidence="4">
    <location>
        <begin position="2074"/>
        <end position="2085"/>
    </location>
</feature>
<feature type="compositionally biased region" description="Polar residues" evidence="4">
    <location>
        <begin position="593"/>
        <end position="622"/>
    </location>
</feature>
<feature type="compositionally biased region" description="Polar residues" evidence="4">
    <location>
        <begin position="2604"/>
        <end position="2620"/>
    </location>
</feature>
<feature type="region of interest" description="Disordered" evidence="4">
    <location>
        <begin position="454"/>
        <end position="520"/>
    </location>
</feature>
<dbReference type="SMART" id="SM00249">
    <property type="entry name" value="PHD"/>
    <property type="match status" value="1"/>
</dbReference>
<dbReference type="Gene3D" id="2.30.30.490">
    <property type="match status" value="1"/>
</dbReference>
<feature type="compositionally biased region" description="Basic residues" evidence="4">
    <location>
        <begin position="752"/>
        <end position="762"/>
    </location>
</feature>
<sequence>MKRRGKQKKVTRVGLIHASEGSGNQFDAFRPDGPKTRSSNESAEDTKAYEKLSSPDLSEDRLEKLHNQANKDNENVGPDFSKGLLSPTKSSRGRRPKVPVKESYESLTQDDQSNESRGTETVHVTPNVEQNFGNDDEVAPELVAAHDPTASASSSTFAGPRHLFDKGDVNAMHNQRKINKRELKALLKQTKKNRSVLDQSVLATMDELASRLKDDCIIETNPIPQRRIRIASPPVTNISPTRRGVAGRRAGRRGGRGGRRGGKPLLAPSCSPTSSIPASWVPLILPYTPPKEVNTSGTPNESDADFSRPSCFPWLRQLSEQRVHRFIIGMQQILAQHNLPQPPLSARPILDVAASMEDVKRFYPTPVQTAVQSKSSHSSGPISAVSTDTVNSSNTEPSFTLSDSERKLSPSLLSLHPPYSEPSEDVKDSVPVSSVSVQADSLDTLVKSVPVFTPVRRGRGRGSGRKHHGWRPGPGRGHHTYITPSSGLSVAATTGSTPTRTASVVPKMKSLSGERQKPRVSRELRGLVTWDAVMEQQRRQQEHDGVDLKEDHTVKAQRQNEATLAVANDLLAAAAMEEDTAASRTRRTRQSSGNALSQVHSTFHSETASNVTTTAASDSNGPETGFHAKPGDLSSTAHSGLSTESSSISSDLLANSHLAALETVDEASDVKAPPSTIPPSPVYQKPTSPDNQIANVSVGSPNRGSELCMAKYSPISVDQEPDAEPLTNILPVDVDGSPKKDFGMVNSPQKRVPTRRKHKKNAKNSVYNPLGDAVPASTSTSEKQEPVASGASSNGQLSVTSIPVTPIVTGSNMKRRRQSHSTHTPPQAIMQHLPDTQDAVLSDQSTSLTHEQSGQDGSTSELILSDGSPRRSAAARSSALPPRKRYKVGIDSGSDEVHTATISSASPEVEIVSISPAVTPTAALSTSVVHLGAPIVMDAVSADVTNSIQLPQEPPKKRGRGRPRRYPPKDGLQKPPIQRPVSSGTLVPPDITLGVSSSDRPKREAAAIGFASLVAANLNNNLPLSGTTAPSEALGSVRPQHSLETEHSTTGGVTTKASHTTASVVNAPHPPRGRGRPAKPKPPVIPPTAVATMVLQTNDLEVEHSIPTQSVSHTGRRKRPALVLSPGGKTYKHVYGDTSTALATSVSVSPPAEASPATPVATHGRGRPKLNRDRSEEKVDKTAVVNEPDAVYSTEASSVQEQQPPVTPVKQPGHRGRKPLRVDQGPPITKVPIEAIPSTGNVIQLHPERSTVTAALHSLPERSSLFQGHLLTDVISLGVDPDSPCKGPICDIFLRFLNEPDPSDPSSRLTAPFLYLPNPHRYPEFYRFVISSYSSSAGFRARFTSSFIARLFNSPEDTHSSENYASDESSNFGVEYPSLCLVSIARRFSDKACVTGDAIDSQIEKFGQSVGLNASELSSVGLNPSDVENSLPLLDAAIEGVLSIWESFAGRRSWLGRRLLRLRTLYSTIRSDCIRSIANEYGLIVPPLKATAVLNMPTIRTPGTGAKKKADRRALERGAEVIRCLCGFRVEGGHVMVQCDRCASWQHLPCLWWALNQAVKMNTSSLSDLSKQKSLCQAALTAAQAAGSGYLAEIMGPAMSGKVDGVDLAYFCPVCLGLNDLTLEYPRSLSAAMAMDDLDAVFSLQETTVEGEREFWSLASSDGLHQVRTDDYAFINRNWMACSISPITSPGVKRLDPKHLAIIEEAKAAVEAHPIRRPYDQVVIRIYRLWKDLKGTAWLEGGLFLRPYDLPFAKGSVPDSDQRRLWHYREVIYDEASRLVLPLSAWHSRCVVLCPSAYRTGRPADLLSAEEAEQFLAGSTVEAEPDSDLTIEKLRSRIFYDGVSFVCEKLFERVNPGQEPGTTGLRFDEISPGYLKVNMRPYCFLRKPDVWFGRSTLQRHFTAEKLLEFDQTDRSTPLLQPVGTSTGEVDTSKEEECSSAAAAAVQDKQKGERLARLVDWLERKRQTDVTASLTKAPGGINLPTEQSATAAADPQAAALPATPKSPRSNMRGRRGRGRGHRLASPVLSSLRSPPAQPEGLGFSSSEPNLRSKASPSSIPSSPRSPERKRPRTASDIQISQETQSPDEVHPLGSPTVASEIANGSGPLAAVFSESTAEILPQPVPEPSATEQPSAVEKESSNQRVADTESMVEGPKSIEPVESVGAVADSVSEEHKSQICEEQPSVESQSVTEPVTQSETSISPNTPELYTHPKGPQHSVVGGSSRKRKRSVTQKRIASASVPDWGDEILDTTHTGEKVSPEPSQTVDSHIPVSTSLGPTLPQNPIPDQHSSQADCLLVQAKHTPPVVESSNKSTSDYVPEHFIMNEPDMSEPLAVKPSALSKTSPEHSVEPLVSSEQRVKEIDLVQCCAEISSVVPMKDSLSSDATTPSVNKGPPSLPPPPTSSKMPLTKPAEHDSTHSSPEATQSSPTDSIKTSYDSTGHSLVLCKASSQEALDACSDDHEHTSHPNFSPSSNGTHPKLKEIGALEEDSTSSAVVISDSNSQNESSPQHCCKTQVADSSVNLFCVPESTNSKQQEISQPVETDNKSPSLKLTHEDPGSPKPSTGSAKLAEEPVEKDSKHVLESSGTSFIIDDLTADSDHCKKSSSTDGHPITRVSSSIDGSADHPLASPNSSGLLSAIDSKAEHLISTASPDWKTPLESAESTRPASAGSTAPSSTEGPDPNRSVPLTLESAADLNCTPILDEPGSANQLTPKDCELAHQDLPSSSSLLGCPVNAAIVPYPVVTDVPEPHSVPSNITPSASCSSQKSETNTLSSRERERSNSRQRNHRDSERHRHSDSHHRHSSKTRESSASSRASSDRHSSHHSGHRSHHSRDERHRSSDSHHNSGRSYYHQSSSHRSESHNKDVRREDEEAIYRDRSVSNSSHSSSSHPYRHHPRKEPKSFSHRPRFSIYHPAEDSSHQSQRWVESVHRPNPVISESFSLSNAGSTKKDLTDYKPS</sequence>
<dbReference type="InterPro" id="IPR017956">
    <property type="entry name" value="AT_hook_DNA-bd_motif"/>
</dbReference>
<feature type="compositionally biased region" description="Low complexity" evidence="4">
    <location>
        <begin position="1988"/>
        <end position="2002"/>
    </location>
</feature>
<feature type="compositionally biased region" description="Basic residues" evidence="4">
    <location>
        <begin position="2010"/>
        <end position="2021"/>
    </location>
</feature>
<dbReference type="InterPro" id="IPR001025">
    <property type="entry name" value="BAH_dom"/>
</dbReference>
<feature type="region of interest" description="Disordered" evidence="4">
    <location>
        <begin position="369"/>
        <end position="432"/>
    </location>
</feature>
<feature type="region of interest" description="Disordered" evidence="4">
    <location>
        <begin position="730"/>
        <end position="901"/>
    </location>
</feature>
<comment type="caution">
    <text evidence="6">The sequence shown here is derived from an EMBL/GenBank/DDBJ whole genome shotgun (WGS) entry which is preliminary data.</text>
</comment>
<feature type="compositionally biased region" description="Polar residues" evidence="4">
    <location>
        <begin position="482"/>
        <end position="502"/>
    </location>
</feature>
<feature type="compositionally biased region" description="Polar residues" evidence="4">
    <location>
        <begin position="790"/>
        <end position="812"/>
    </location>
</feature>
<feature type="region of interest" description="Disordered" evidence="4">
    <location>
        <begin position="1041"/>
        <end position="1083"/>
    </location>
</feature>
<dbReference type="InterPro" id="IPR013083">
    <property type="entry name" value="Znf_RING/FYVE/PHD"/>
</dbReference>
<dbReference type="GO" id="GO:0003682">
    <property type="term" value="F:chromatin binding"/>
    <property type="evidence" value="ECO:0007669"/>
    <property type="project" value="InterPro"/>
</dbReference>
<feature type="compositionally biased region" description="Basic and acidic residues" evidence="4">
    <location>
        <begin position="58"/>
        <end position="74"/>
    </location>
</feature>
<feature type="compositionally biased region" description="Polar residues" evidence="4">
    <location>
        <begin position="2937"/>
        <end position="2948"/>
    </location>
</feature>
<feature type="compositionally biased region" description="Low complexity" evidence="4">
    <location>
        <begin position="1146"/>
        <end position="1162"/>
    </location>
</feature>
<protein>
    <recommendedName>
        <fullName evidence="5">BAH domain-containing protein</fullName>
    </recommendedName>
</protein>
<feature type="region of interest" description="Disordered" evidence="4">
    <location>
        <begin position="2648"/>
        <end position="2692"/>
    </location>
</feature>
<feature type="region of interest" description="Disordered" evidence="4">
    <location>
        <begin position="2376"/>
        <end position="2437"/>
    </location>
</feature>
<proteinExistence type="predicted"/>
<accession>A0AAV2TCV0</accession>
<dbReference type="PRINTS" id="PR00929">
    <property type="entry name" value="ATHOOK"/>
</dbReference>
<feature type="compositionally biased region" description="Basic residues" evidence="4">
    <location>
        <begin position="2822"/>
        <end position="2832"/>
    </location>
</feature>
<evidence type="ECO:0000256" key="2">
    <source>
        <dbReference type="ARBA" id="ARBA00022771"/>
    </source>
</evidence>
<feature type="region of interest" description="Disordered" evidence="4">
    <location>
        <begin position="665"/>
        <end position="702"/>
    </location>
</feature>
<dbReference type="GO" id="GO:0008270">
    <property type="term" value="F:zinc ion binding"/>
    <property type="evidence" value="ECO:0007669"/>
    <property type="project" value="UniProtKB-KW"/>
</dbReference>
<feature type="compositionally biased region" description="Polar residues" evidence="4">
    <location>
        <begin position="2418"/>
        <end position="2437"/>
    </location>
</feature>
<evidence type="ECO:0000259" key="5">
    <source>
        <dbReference type="PROSITE" id="PS51038"/>
    </source>
</evidence>
<feature type="compositionally biased region" description="Polar residues" evidence="4">
    <location>
        <begin position="2491"/>
        <end position="2509"/>
    </location>
</feature>
<feature type="region of interest" description="Disordered" evidence="4">
    <location>
        <begin position="2527"/>
        <end position="2632"/>
    </location>
</feature>
<feature type="compositionally biased region" description="Basic residues" evidence="4">
    <location>
        <begin position="1"/>
        <end position="11"/>
    </location>
</feature>
<feature type="compositionally biased region" description="Polar residues" evidence="4">
    <location>
        <begin position="2184"/>
        <end position="2207"/>
    </location>
</feature>
<feature type="region of interest" description="Disordered" evidence="4">
    <location>
        <begin position="1"/>
        <end position="134"/>
    </location>
</feature>
<keyword evidence="1" id="KW-0479">Metal-binding</keyword>
<feature type="region of interest" description="Disordered" evidence="4">
    <location>
        <begin position="2454"/>
        <end position="2513"/>
    </location>
</feature>
<keyword evidence="2" id="KW-0863">Zinc-finger</keyword>
<dbReference type="PROSITE" id="PS51038">
    <property type="entry name" value="BAH"/>
    <property type="match status" value="1"/>
</dbReference>
<feature type="domain" description="BAH" evidence="5">
    <location>
        <begin position="1702"/>
        <end position="1832"/>
    </location>
</feature>
<feature type="compositionally biased region" description="Basic residues" evidence="4">
    <location>
        <begin position="456"/>
        <end position="470"/>
    </location>
</feature>
<feature type="compositionally biased region" description="Low complexity" evidence="4">
    <location>
        <begin position="870"/>
        <end position="881"/>
    </location>
</feature>
<feature type="compositionally biased region" description="Basic and acidic residues" evidence="4">
    <location>
        <begin position="2775"/>
        <end position="2795"/>
    </location>
</feature>
<feature type="compositionally biased region" description="Polar residues" evidence="4">
    <location>
        <begin position="2380"/>
        <end position="2390"/>
    </location>
</feature>
<dbReference type="GO" id="GO:0003677">
    <property type="term" value="F:DNA binding"/>
    <property type="evidence" value="ECO:0007669"/>
    <property type="project" value="InterPro"/>
</dbReference>
<feature type="compositionally biased region" description="Polar residues" evidence="4">
    <location>
        <begin position="2261"/>
        <end position="2282"/>
    </location>
</feature>
<feature type="compositionally biased region" description="Polar residues" evidence="4">
    <location>
        <begin position="2466"/>
        <end position="2476"/>
    </location>
</feature>
<feature type="compositionally biased region" description="Basic and acidic residues" evidence="4">
    <location>
        <begin position="1170"/>
        <end position="1181"/>
    </location>
</feature>
<feature type="region of interest" description="Disordered" evidence="4">
    <location>
        <begin position="235"/>
        <end position="273"/>
    </location>
</feature>
<feature type="compositionally biased region" description="Basic residues" evidence="4">
    <location>
        <begin position="2796"/>
        <end position="2805"/>
    </location>
</feature>
<feature type="compositionally biased region" description="Basic and acidic residues" evidence="4">
    <location>
        <begin position="2949"/>
        <end position="2959"/>
    </location>
</feature>
<name>A0AAV2TCV0_CALDB</name>
<feature type="compositionally biased region" description="Polar residues" evidence="4">
    <location>
        <begin position="1194"/>
        <end position="1204"/>
    </location>
</feature>
<keyword evidence="3" id="KW-0862">Zinc</keyword>
<evidence type="ECO:0000313" key="6">
    <source>
        <dbReference type="EMBL" id="CAL5133969.1"/>
    </source>
</evidence>
<organism evidence="6 7">
    <name type="scientific">Calicophoron daubneyi</name>
    <name type="common">Rumen fluke</name>
    <name type="synonym">Paramphistomum daubneyi</name>
    <dbReference type="NCBI Taxonomy" id="300641"/>
    <lineage>
        <taxon>Eukaryota</taxon>
        <taxon>Metazoa</taxon>
        <taxon>Spiralia</taxon>
        <taxon>Lophotrochozoa</taxon>
        <taxon>Platyhelminthes</taxon>
        <taxon>Trematoda</taxon>
        <taxon>Digenea</taxon>
        <taxon>Plagiorchiida</taxon>
        <taxon>Pronocephalata</taxon>
        <taxon>Paramphistomoidea</taxon>
        <taxon>Paramphistomidae</taxon>
        <taxon>Calicophoron</taxon>
    </lineage>
</organism>
<evidence type="ECO:0000256" key="3">
    <source>
        <dbReference type="ARBA" id="ARBA00022833"/>
    </source>
</evidence>
<feature type="compositionally biased region" description="Low complexity" evidence="4">
    <location>
        <begin position="409"/>
        <end position="418"/>
    </location>
</feature>
<feature type="region of interest" description="Disordered" evidence="4">
    <location>
        <begin position="2328"/>
        <end position="2354"/>
    </location>
</feature>
<feature type="compositionally biased region" description="Basic residues" evidence="4">
    <location>
        <begin position="2892"/>
        <end position="2909"/>
    </location>
</feature>
<feature type="compositionally biased region" description="Basic residues" evidence="4">
    <location>
        <begin position="245"/>
        <end position="262"/>
    </location>
</feature>
<dbReference type="Proteomes" id="UP001497525">
    <property type="component" value="Unassembled WGS sequence"/>
</dbReference>
<gene>
    <name evidence="6" type="ORF">CDAUBV1_LOCUS7182</name>
</gene>
<feature type="compositionally biased region" description="Polar residues" evidence="4">
    <location>
        <begin position="842"/>
        <end position="862"/>
    </location>
</feature>
<feature type="compositionally biased region" description="Polar residues" evidence="4">
    <location>
        <begin position="122"/>
        <end position="133"/>
    </location>
</feature>
<feature type="compositionally biased region" description="Basic and acidic residues" evidence="4">
    <location>
        <begin position="2858"/>
        <end position="2880"/>
    </location>
</feature>
<dbReference type="EMBL" id="CAXLJL010000168">
    <property type="protein sequence ID" value="CAL5133969.1"/>
    <property type="molecule type" value="Genomic_DNA"/>
</dbReference>
<reference evidence="6" key="1">
    <citation type="submission" date="2024-06" db="EMBL/GenBank/DDBJ databases">
        <authorList>
            <person name="Liu X."/>
            <person name="Lenzi L."/>
            <person name="Haldenby T S."/>
            <person name="Uol C."/>
        </authorList>
    </citation>
    <scope>NUCLEOTIDE SEQUENCE</scope>
</reference>
<dbReference type="SUPFAM" id="SSF57903">
    <property type="entry name" value="FYVE/PHD zinc finger"/>
    <property type="match status" value="1"/>
</dbReference>
<feature type="compositionally biased region" description="Polar residues" evidence="4">
    <location>
        <begin position="2753"/>
        <end position="2767"/>
    </location>
</feature>
<feature type="compositionally biased region" description="Polar residues" evidence="4">
    <location>
        <begin position="1048"/>
        <end position="1064"/>
    </location>
</feature>
<feature type="compositionally biased region" description="Basic and acidic residues" evidence="4">
    <location>
        <begin position="2833"/>
        <end position="2845"/>
    </location>
</feature>
<feature type="region of interest" description="Disordered" evidence="4">
    <location>
        <begin position="2746"/>
        <end position="2959"/>
    </location>
</feature>